<evidence type="ECO:0000259" key="4">
    <source>
        <dbReference type="PROSITE" id="PS50949"/>
    </source>
</evidence>
<evidence type="ECO:0000313" key="5">
    <source>
        <dbReference type="EMBL" id="MDO6423942.1"/>
    </source>
</evidence>
<evidence type="ECO:0000256" key="1">
    <source>
        <dbReference type="ARBA" id="ARBA00023015"/>
    </source>
</evidence>
<dbReference type="RefSeq" id="WP_216063932.1">
    <property type="nucleotide sequence ID" value="NZ_CP123764.1"/>
</dbReference>
<dbReference type="Pfam" id="PF07729">
    <property type="entry name" value="FCD"/>
    <property type="match status" value="1"/>
</dbReference>
<keyword evidence="1" id="KW-0805">Transcription regulation</keyword>
<dbReference type="PROSITE" id="PS50949">
    <property type="entry name" value="HTH_GNTR"/>
    <property type="match status" value="1"/>
</dbReference>
<accession>A0AAW7XBZ5</accession>
<dbReference type="SMART" id="SM00345">
    <property type="entry name" value="HTH_GNTR"/>
    <property type="match status" value="1"/>
</dbReference>
<dbReference type="PANTHER" id="PTHR43537:SF44">
    <property type="entry name" value="GNTR FAMILY REGULATORY PROTEIN"/>
    <property type="match status" value="1"/>
</dbReference>
<dbReference type="InterPro" id="IPR000524">
    <property type="entry name" value="Tscrpt_reg_HTH_GntR"/>
</dbReference>
<organism evidence="5 6">
    <name type="scientific">Saccharophagus degradans</name>
    <dbReference type="NCBI Taxonomy" id="86304"/>
    <lineage>
        <taxon>Bacteria</taxon>
        <taxon>Pseudomonadati</taxon>
        <taxon>Pseudomonadota</taxon>
        <taxon>Gammaproteobacteria</taxon>
        <taxon>Cellvibrionales</taxon>
        <taxon>Cellvibrionaceae</taxon>
        <taxon>Saccharophagus</taxon>
    </lineage>
</organism>
<evidence type="ECO:0000256" key="2">
    <source>
        <dbReference type="ARBA" id="ARBA00023125"/>
    </source>
</evidence>
<name>A0AAW7XBZ5_9GAMM</name>
<dbReference type="CDD" id="cd07377">
    <property type="entry name" value="WHTH_GntR"/>
    <property type="match status" value="1"/>
</dbReference>
<dbReference type="EMBL" id="JAUOPB010000012">
    <property type="protein sequence ID" value="MDO6423942.1"/>
    <property type="molecule type" value="Genomic_DNA"/>
</dbReference>
<reference evidence="5" key="1">
    <citation type="submission" date="2023-07" db="EMBL/GenBank/DDBJ databases">
        <title>Genome content predicts the carbon catabolic preferences of heterotrophic bacteria.</title>
        <authorList>
            <person name="Gralka M."/>
        </authorList>
    </citation>
    <scope>NUCLEOTIDE SEQUENCE</scope>
    <source>
        <strain evidence="5">I3M17_2</strain>
    </source>
</reference>
<dbReference type="SMART" id="SM00895">
    <property type="entry name" value="FCD"/>
    <property type="match status" value="1"/>
</dbReference>
<dbReference type="InterPro" id="IPR011711">
    <property type="entry name" value="GntR_C"/>
</dbReference>
<dbReference type="Pfam" id="PF00392">
    <property type="entry name" value="GntR"/>
    <property type="match status" value="1"/>
</dbReference>
<dbReference type="GO" id="GO:0003700">
    <property type="term" value="F:DNA-binding transcription factor activity"/>
    <property type="evidence" value="ECO:0007669"/>
    <property type="project" value="InterPro"/>
</dbReference>
<feature type="domain" description="HTH gntR-type" evidence="4">
    <location>
        <begin position="7"/>
        <end position="75"/>
    </location>
</feature>
<evidence type="ECO:0000256" key="3">
    <source>
        <dbReference type="ARBA" id="ARBA00023163"/>
    </source>
</evidence>
<protein>
    <submittedName>
        <fullName evidence="5">FadR/GntR family transcriptional regulator</fullName>
    </submittedName>
</protein>
<dbReference type="AlphaFoldDB" id="A0AAW7XBZ5"/>
<gene>
    <name evidence="5" type="ORF">Q4521_15770</name>
</gene>
<evidence type="ECO:0000313" key="6">
    <source>
        <dbReference type="Proteomes" id="UP001169760"/>
    </source>
</evidence>
<keyword evidence="3" id="KW-0804">Transcription</keyword>
<proteinExistence type="predicted"/>
<comment type="caution">
    <text evidence="5">The sequence shown here is derived from an EMBL/GenBank/DDBJ whole genome shotgun (WGS) entry which is preliminary data.</text>
</comment>
<sequence>MESSPSRNLTQQLVHDLGKAIVHGKYDVAQSLPSEAEICDQFSISRSAVREAVKMLTAKGLISSRPRQGIRVLPRDRWNLFDTDVLGWILSGKPTLQMLKHFLQLRGAIEPAAAELAAVGATVTKLRNLETALARMKAAEKGLDDPLDADIEFHISILMATGNPFYVQLRSFIETALRVSIRFTNQIKGVQAADYNIHAAIFNAIAEGNPADARRYCEEIHKEAIALIDSELVRQEAL</sequence>
<dbReference type="Proteomes" id="UP001169760">
    <property type="component" value="Unassembled WGS sequence"/>
</dbReference>
<keyword evidence="2" id="KW-0238">DNA-binding</keyword>
<dbReference type="PANTHER" id="PTHR43537">
    <property type="entry name" value="TRANSCRIPTIONAL REGULATOR, GNTR FAMILY"/>
    <property type="match status" value="1"/>
</dbReference>
<dbReference type="GO" id="GO:0003677">
    <property type="term" value="F:DNA binding"/>
    <property type="evidence" value="ECO:0007669"/>
    <property type="project" value="UniProtKB-KW"/>
</dbReference>